<proteinExistence type="predicted"/>
<keyword evidence="2" id="KW-1185">Reference proteome</keyword>
<name>A0ACD5TH22_AVESA</name>
<reference evidence="1" key="1">
    <citation type="submission" date="2021-05" db="EMBL/GenBank/DDBJ databases">
        <authorList>
            <person name="Scholz U."/>
            <person name="Mascher M."/>
            <person name="Fiebig A."/>
        </authorList>
    </citation>
    <scope>NUCLEOTIDE SEQUENCE [LARGE SCALE GENOMIC DNA]</scope>
</reference>
<protein>
    <submittedName>
        <fullName evidence="1">Uncharacterized protein</fullName>
    </submittedName>
</protein>
<evidence type="ECO:0000313" key="2">
    <source>
        <dbReference type="Proteomes" id="UP001732700"/>
    </source>
</evidence>
<organism evidence="1 2">
    <name type="scientific">Avena sativa</name>
    <name type="common">Oat</name>
    <dbReference type="NCBI Taxonomy" id="4498"/>
    <lineage>
        <taxon>Eukaryota</taxon>
        <taxon>Viridiplantae</taxon>
        <taxon>Streptophyta</taxon>
        <taxon>Embryophyta</taxon>
        <taxon>Tracheophyta</taxon>
        <taxon>Spermatophyta</taxon>
        <taxon>Magnoliopsida</taxon>
        <taxon>Liliopsida</taxon>
        <taxon>Poales</taxon>
        <taxon>Poaceae</taxon>
        <taxon>BOP clade</taxon>
        <taxon>Pooideae</taxon>
        <taxon>Poodae</taxon>
        <taxon>Poeae</taxon>
        <taxon>Poeae Chloroplast Group 1 (Aveneae type)</taxon>
        <taxon>Aveninae</taxon>
        <taxon>Avena</taxon>
    </lineage>
</organism>
<accession>A0ACD5TH22</accession>
<reference evidence="1" key="2">
    <citation type="submission" date="2025-09" db="UniProtKB">
        <authorList>
            <consortium name="EnsemblPlants"/>
        </authorList>
    </citation>
    <scope>IDENTIFICATION</scope>
</reference>
<evidence type="ECO:0000313" key="1">
    <source>
        <dbReference type="EnsemblPlants" id="AVESA.00010b.r2.1AG0053350.1.CDS"/>
    </source>
</evidence>
<dbReference type="EnsemblPlants" id="AVESA.00010b.r2.1AG0053350.1">
    <property type="protein sequence ID" value="AVESA.00010b.r2.1AG0053350.1.CDS"/>
    <property type="gene ID" value="AVESA.00010b.r2.1AG0053350"/>
</dbReference>
<dbReference type="Proteomes" id="UP001732700">
    <property type="component" value="Chromosome 1A"/>
</dbReference>
<sequence>MPDKTQWPKSDHVFFMHPPILKATAGRPKTERYKGCIDKKSKKGKHLCPICKEYGHYWQNCKKGNPDDLAAMMAIREPPKKRTKTTKTMESSIVPFENVAPTRMCFPPRSKTASSQLSIESSMPSEQTNVLVKVKPKKKKKETAEKIPMVPLHSPAMSTRSRKFIPPSPAMSTRSKRRLSL</sequence>